<dbReference type="AlphaFoldDB" id="A0A645DJE5"/>
<protein>
    <submittedName>
        <fullName evidence="1">Uncharacterized protein</fullName>
    </submittedName>
</protein>
<reference evidence="1" key="1">
    <citation type="submission" date="2019-08" db="EMBL/GenBank/DDBJ databases">
        <authorList>
            <person name="Kucharzyk K."/>
            <person name="Murdoch R.W."/>
            <person name="Higgins S."/>
            <person name="Loffler F."/>
        </authorList>
    </citation>
    <scope>NUCLEOTIDE SEQUENCE</scope>
</reference>
<comment type="caution">
    <text evidence="1">The sequence shown here is derived from an EMBL/GenBank/DDBJ whole genome shotgun (WGS) entry which is preliminary data.</text>
</comment>
<evidence type="ECO:0000313" key="1">
    <source>
        <dbReference type="EMBL" id="MPM89439.1"/>
    </source>
</evidence>
<gene>
    <name evidence="1" type="ORF">SDC9_136548</name>
</gene>
<organism evidence="1">
    <name type="scientific">bioreactor metagenome</name>
    <dbReference type="NCBI Taxonomy" id="1076179"/>
    <lineage>
        <taxon>unclassified sequences</taxon>
        <taxon>metagenomes</taxon>
        <taxon>ecological metagenomes</taxon>
    </lineage>
</organism>
<accession>A0A645DJE5</accession>
<sequence>MIPRCAVHDKTRIRQFPHHDVRGDHPRYFGVVRHTVLFATEQNVARYRSPHRSEELAIFSEKGDGYVMFRTEP</sequence>
<dbReference type="EMBL" id="VSSQ01036861">
    <property type="protein sequence ID" value="MPM89439.1"/>
    <property type="molecule type" value="Genomic_DNA"/>
</dbReference>
<name>A0A645DJE5_9ZZZZ</name>
<proteinExistence type="predicted"/>